<dbReference type="EMBL" id="JAVHJM010000002">
    <property type="protein sequence ID" value="KAK6518318.1"/>
    <property type="molecule type" value="Genomic_DNA"/>
</dbReference>
<protein>
    <submittedName>
        <fullName evidence="2">Uncharacterized protein</fullName>
    </submittedName>
</protein>
<feature type="coiled-coil region" evidence="1">
    <location>
        <begin position="14"/>
        <end position="92"/>
    </location>
</feature>
<accession>A0AAN8PPU0</accession>
<dbReference type="GO" id="GO:0000166">
    <property type="term" value="F:nucleotide binding"/>
    <property type="evidence" value="ECO:0007669"/>
    <property type="project" value="InterPro"/>
</dbReference>
<gene>
    <name evidence="2" type="ORF">TWF506_005478</name>
</gene>
<keyword evidence="1" id="KW-0175">Coiled coil</keyword>
<name>A0AAN8PPU0_9PEZI</name>
<keyword evidence="3" id="KW-1185">Reference proteome</keyword>
<comment type="caution">
    <text evidence="2">The sequence shown here is derived from an EMBL/GenBank/DDBJ whole genome shotgun (WGS) entry which is preliminary data.</text>
</comment>
<dbReference type="SUPFAM" id="SSF46589">
    <property type="entry name" value="tRNA-binding arm"/>
    <property type="match status" value="1"/>
</dbReference>
<organism evidence="2 3">
    <name type="scientific">Arthrobotrys conoides</name>
    <dbReference type="NCBI Taxonomy" id="74498"/>
    <lineage>
        <taxon>Eukaryota</taxon>
        <taxon>Fungi</taxon>
        <taxon>Dikarya</taxon>
        <taxon>Ascomycota</taxon>
        <taxon>Pezizomycotina</taxon>
        <taxon>Orbiliomycetes</taxon>
        <taxon>Orbiliales</taxon>
        <taxon>Orbiliaceae</taxon>
        <taxon>Arthrobotrys</taxon>
    </lineage>
</organism>
<reference evidence="2 3" key="1">
    <citation type="submission" date="2019-10" db="EMBL/GenBank/DDBJ databases">
        <authorList>
            <person name="Palmer J.M."/>
        </authorList>
    </citation>
    <scope>NUCLEOTIDE SEQUENCE [LARGE SCALE GENOMIC DNA]</scope>
    <source>
        <strain evidence="2 3">TWF506</strain>
    </source>
</reference>
<dbReference type="InterPro" id="IPR010978">
    <property type="entry name" value="tRNA-bd_arm"/>
</dbReference>
<evidence type="ECO:0000313" key="3">
    <source>
        <dbReference type="Proteomes" id="UP001307849"/>
    </source>
</evidence>
<evidence type="ECO:0000313" key="2">
    <source>
        <dbReference type="EMBL" id="KAK6518318.1"/>
    </source>
</evidence>
<sequence>MLFGDEFRFFLRQLEVERRHRKSIETELEKLKSTVKLERKKKNNLQEEADRLSQQLVLMVGPEEKEELLDRIAELEIRVKILENENKDLEKLASSSYVSFPRLSFASSEGGSRKKQH</sequence>
<evidence type="ECO:0000256" key="1">
    <source>
        <dbReference type="SAM" id="Coils"/>
    </source>
</evidence>
<proteinExistence type="predicted"/>
<dbReference type="AlphaFoldDB" id="A0AAN8PPU0"/>
<dbReference type="Proteomes" id="UP001307849">
    <property type="component" value="Unassembled WGS sequence"/>
</dbReference>